<accession>A0A974PX66</accession>
<dbReference type="Gene3D" id="3.30.70.270">
    <property type="match status" value="1"/>
</dbReference>
<dbReference type="PANTHER" id="PTHR44757:SF2">
    <property type="entry name" value="BIOFILM ARCHITECTURE MAINTENANCE PROTEIN MBAA"/>
    <property type="match status" value="1"/>
</dbReference>
<keyword evidence="4" id="KW-1185">Reference proteome</keyword>
<dbReference type="SUPFAM" id="SSF55073">
    <property type="entry name" value="Nucleotide cyclase"/>
    <property type="match status" value="1"/>
</dbReference>
<feature type="domain" description="PAS" evidence="1">
    <location>
        <begin position="8"/>
        <end position="78"/>
    </location>
</feature>
<gene>
    <name evidence="3" type="ORF">IWH25_15400</name>
</gene>
<dbReference type="KEGG" id="ares:IWH25_15400"/>
<evidence type="ECO:0000313" key="4">
    <source>
        <dbReference type="Proteomes" id="UP000663444"/>
    </source>
</evidence>
<evidence type="ECO:0000313" key="3">
    <source>
        <dbReference type="EMBL" id="QRJ63119.1"/>
    </source>
</evidence>
<dbReference type="NCBIfam" id="TIGR00229">
    <property type="entry name" value="sensory_box"/>
    <property type="match status" value="2"/>
</dbReference>
<dbReference type="InterPro" id="IPR000160">
    <property type="entry name" value="GGDEF_dom"/>
</dbReference>
<dbReference type="PANTHER" id="PTHR44757">
    <property type="entry name" value="DIGUANYLATE CYCLASE DGCP"/>
    <property type="match status" value="1"/>
</dbReference>
<dbReference type="Gene3D" id="3.30.450.20">
    <property type="entry name" value="PAS domain"/>
    <property type="match status" value="2"/>
</dbReference>
<dbReference type="NCBIfam" id="TIGR00254">
    <property type="entry name" value="GGDEF"/>
    <property type="match status" value="1"/>
</dbReference>
<feature type="domain" description="GGDEF" evidence="2">
    <location>
        <begin position="286"/>
        <end position="416"/>
    </location>
</feature>
<dbReference type="Proteomes" id="UP000663444">
    <property type="component" value="Chromosome"/>
</dbReference>
<dbReference type="SMART" id="SM00091">
    <property type="entry name" value="PAS"/>
    <property type="match status" value="2"/>
</dbReference>
<sequence length="422" mass="46669">MNASPTPQTLHFERLANVVALPIGRWDAQARLVFCNTPYLAWAGRSQEELLGRTLAELYGDDAWAVARPAFERAFGGEISGYERLLTHPPHPQRWARIQVFPDVAPDGRVASVFTIATDIHEDIVERNALVAARKRLDRFTDNIPLPLVYLDTGCRLRFVNKAWCRLVDIAAGDALGRHVSEVRGEVSWREQQPYYERALAGQPAEFSRLVHGVVDGPRWMRTSYFPDFDDEGKVIGVYTVTTDVHELTTTQEQLRRSAERDALTDALSRHTMMSFIECSIADPNQEFALFFIDLDGFKSVNDEKGHRAGDRLLAEIATALRGAVRTEDAVGRFGGDEFLVLARVKGQAGAQALAEHLCASVEGAAQASGSAVSASIGYALAPSDARDPLELLHYADAAMYAAKRSGKNRAMSWRQSQLNQG</sequence>
<dbReference type="AlphaFoldDB" id="A0A974PX66"/>
<dbReference type="InterPro" id="IPR043128">
    <property type="entry name" value="Rev_trsase/Diguanyl_cyclase"/>
</dbReference>
<evidence type="ECO:0000259" key="2">
    <source>
        <dbReference type="PROSITE" id="PS50887"/>
    </source>
</evidence>
<reference evidence="3" key="1">
    <citation type="submission" date="2020-11" db="EMBL/GenBank/DDBJ databases">
        <title>Azospira restricta DSM 18626 genome sequence.</title>
        <authorList>
            <person name="Moe W.M."/>
        </authorList>
    </citation>
    <scope>NUCLEOTIDE SEQUENCE</scope>
    <source>
        <strain evidence="3">DSM 18626</strain>
    </source>
</reference>
<evidence type="ECO:0000259" key="1">
    <source>
        <dbReference type="PROSITE" id="PS50112"/>
    </source>
</evidence>
<dbReference type="CDD" id="cd01949">
    <property type="entry name" value="GGDEF"/>
    <property type="match status" value="1"/>
</dbReference>
<dbReference type="PROSITE" id="PS50887">
    <property type="entry name" value="GGDEF"/>
    <property type="match status" value="1"/>
</dbReference>
<dbReference type="InterPro" id="IPR000014">
    <property type="entry name" value="PAS"/>
</dbReference>
<protein>
    <submittedName>
        <fullName evidence="3">Diguanylate cyclase</fullName>
    </submittedName>
</protein>
<dbReference type="Pfam" id="PF08448">
    <property type="entry name" value="PAS_4"/>
    <property type="match status" value="2"/>
</dbReference>
<dbReference type="EMBL" id="CP064781">
    <property type="protein sequence ID" value="QRJ63119.1"/>
    <property type="molecule type" value="Genomic_DNA"/>
</dbReference>
<dbReference type="InterPro" id="IPR052155">
    <property type="entry name" value="Biofilm_reg_signaling"/>
</dbReference>
<dbReference type="PROSITE" id="PS50112">
    <property type="entry name" value="PAS"/>
    <property type="match status" value="1"/>
</dbReference>
<dbReference type="InterPro" id="IPR013656">
    <property type="entry name" value="PAS_4"/>
</dbReference>
<dbReference type="Pfam" id="PF00990">
    <property type="entry name" value="GGDEF"/>
    <property type="match status" value="1"/>
</dbReference>
<dbReference type="RefSeq" id="WP_203386648.1">
    <property type="nucleotide sequence ID" value="NZ_CP064781.1"/>
</dbReference>
<dbReference type="CDD" id="cd00130">
    <property type="entry name" value="PAS"/>
    <property type="match status" value="2"/>
</dbReference>
<organism evidence="3 4">
    <name type="scientific">Azospira restricta</name>
    <dbReference type="NCBI Taxonomy" id="404405"/>
    <lineage>
        <taxon>Bacteria</taxon>
        <taxon>Pseudomonadati</taxon>
        <taxon>Pseudomonadota</taxon>
        <taxon>Betaproteobacteria</taxon>
        <taxon>Rhodocyclales</taxon>
        <taxon>Rhodocyclaceae</taxon>
        <taxon>Azospira</taxon>
    </lineage>
</organism>
<dbReference type="SUPFAM" id="SSF55785">
    <property type="entry name" value="PYP-like sensor domain (PAS domain)"/>
    <property type="match status" value="2"/>
</dbReference>
<dbReference type="SMART" id="SM00267">
    <property type="entry name" value="GGDEF"/>
    <property type="match status" value="1"/>
</dbReference>
<proteinExistence type="predicted"/>
<name>A0A974PX66_9RHOO</name>
<dbReference type="InterPro" id="IPR035965">
    <property type="entry name" value="PAS-like_dom_sf"/>
</dbReference>
<dbReference type="InterPro" id="IPR029787">
    <property type="entry name" value="Nucleotide_cyclase"/>
</dbReference>